<sequence length="56" mass="6588">MKFREESKTPEEIIAWSKVIQWFDSILRNTILNHNDAISLPLDLEPDSTKFLEAEK</sequence>
<evidence type="ECO:0000313" key="1">
    <source>
        <dbReference type="EMBL" id="GAH86489.1"/>
    </source>
</evidence>
<gene>
    <name evidence="1" type="ORF">S03H2_61817</name>
</gene>
<protein>
    <submittedName>
        <fullName evidence="1">Uncharacterized protein</fullName>
    </submittedName>
</protein>
<dbReference type="EMBL" id="BARU01039928">
    <property type="protein sequence ID" value="GAH86489.1"/>
    <property type="molecule type" value="Genomic_DNA"/>
</dbReference>
<reference evidence="1" key="1">
    <citation type="journal article" date="2014" name="Front. Microbiol.">
        <title>High frequency of phylogenetically diverse reductive dehalogenase-homologous genes in deep subseafloor sedimentary metagenomes.</title>
        <authorList>
            <person name="Kawai M."/>
            <person name="Futagami T."/>
            <person name="Toyoda A."/>
            <person name="Takaki Y."/>
            <person name="Nishi S."/>
            <person name="Hori S."/>
            <person name="Arai W."/>
            <person name="Tsubouchi T."/>
            <person name="Morono Y."/>
            <person name="Uchiyama I."/>
            <person name="Ito T."/>
            <person name="Fujiyama A."/>
            <person name="Inagaki F."/>
            <person name="Takami H."/>
        </authorList>
    </citation>
    <scope>NUCLEOTIDE SEQUENCE</scope>
    <source>
        <strain evidence="1">Expedition CK06-06</strain>
    </source>
</reference>
<organism evidence="1">
    <name type="scientific">marine sediment metagenome</name>
    <dbReference type="NCBI Taxonomy" id="412755"/>
    <lineage>
        <taxon>unclassified sequences</taxon>
        <taxon>metagenomes</taxon>
        <taxon>ecological metagenomes</taxon>
    </lineage>
</organism>
<name>X1K8E1_9ZZZZ</name>
<comment type="caution">
    <text evidence="1">The sequence shown here is derived from an EMBL/GenBank/DDBJ whole genome shotgun (WGS) entry which is preliminary data.</text>
</comment>
<dbReference type="AlphaFoldDB" id="X1K8E1"/>
<accession>X1K8E1</accession>
<proteinExistence type="predicted"/>